<comment type="subunit">
    <text evidence="3">Homodimer.</text>
</comment>
<organism evidence="13 14">
    <name type="scientific">Peribacillus huizhouensis</name>
    <dbReference type="NCBI Taxonomy" id="1501239"/>
    <lineage>
        <taxon>Bacteria</taxon>
        <taxon>Bacillati</taxon>
        <taxon>Bacillota</taxon>
        <taxon>Bacilli</taxon>
        <taxon>Bacillales</taxon>
        <taxon>Bacillaceae</taxon>
        <taxon>Peribacillus</taxon>
    </lineage>
</organism>
<comment type="similarity">
    <text evidence="2">Belongs to the class-IV pyridoxal-phosphate-dependent aminotransferase family.</text>
</comment>
<evidence type="ECO:0000256" key="3">
    <source>
        <dbReference type="ARBA" id="ARBA00011738"/>
    </source>
</evidence>
<keyword evidence="8" id="KW-0663">Pyridoxal phosphate</keyword>
<dbReference type="Gene3D" id="3.20.10.10">
    <property type="entry name" value="D-amino Acid Aminotransferase, subunit A, domain 2"/>
    <property type="match status" value="1"/>
</dbReference>
<evidence type="ECO:0000256" key="8">
    <source>
        <dbReference type="ARBA" id="ARBA00022898"/>
    </source>
</evidence>
<evidence type="ECO:0000256" key="10">
    <source>
        <dbReference type="ARBA" id="ARBA00033316"/>
    </source>
</evidence>
<gene>
    <name evidence="13" type="ORF">HNP81_001522</name>
</gene>
<evidence type="ECO:0000313" key="13">
    <source>
        <dbReference type="EMBL" id="MBA9026237.1"/>
    </source>
</evidence>
<protein>
    <recommendedName>
        <fullName evidence="5">D-alanine aminotransferase</fullName>
        <ecNumber evidence="4">2.6.1.21</ecNumber>
    </recommendedName>
    <alternativeName>
        <fullName evidence="11">D-amino acid aminotransferase</fullName>
    </alternativeName>
    <alternativeName>
        <fullName evidence="9">D-amino acid transaminase</fullName>
    </alternativeName>
    <alternativeName>
        <fullName evidence="10">D-aspartate aminotransferase</fullName>
    </alternativeName>
</protein>
<dbReference type="InterPro" id="IPR043132">
    <property type="entry name" value="BCAT-like_C"/>
</dbReference>
<dbReference type="InterPro" id="IPR001544">
    <property type="entry name" value="Aminotrans_IV"/>
</dbReference>
<keyword evidence="6 13" id="KW-0032">Aminotransferase</keyword>
<dbReference type="EMBL" id="JACJHX010000003">
    <property type="protein sequence ID" value="MBA9026237.1"/>
    <property type="molecule type" value="Genomic_DNA"/>
</dbReference>
<proteinExistence type="inferred from homology"/>
<dbReference type="InterPro" id="IPR050571">
    <property type="entry name" value="Class-IV_PLP-Dep_Aminotrnsfr"/>
</dbReference>
<sequence length="289" mass="32053">MEKMILNGEIRNRSEIKVEIEDRGYQFGDGVYEVIRIYNGKLFTSEMHLARLIESAKKINITIPYTIEEIEVKLKELIAENAITFGTVYMQFTRGVSPRNHAFPSTDVAPVYVAYTKEVPYSGVLKPGAKAITVEDIRWLRCDIKSLNLLGNILAKQKAAEAGCFEAIQHRCGTVTEGSSSNVSIVVNGELKTHPATNLILNGITRQVMIKICKDLGISYKEDDFTLEELLAAEEVIMTSTTAEITPITEIDGQAIGNGESGTVTRQLQQAFHAEIERQCGHISESIVK</sequence>
<dbReference type="NCBIfam" id="NF005209">
    <property type="entry name" value="PRK06680.1"/>
    <property type="match status" value="1"/>
</dbReference>
<evidence type="ECO:0000313" key="14">
    <source>
        <dbReference type="Proteomes" id="UP000626697"/>
    </source>
</evidence>
<comment type="cofactor">
    <cofactor evidence="1">
        <name>pyridoxal 5'-phosphate</name>
        <dbReference type="ChEBI" id="CHEBI:597326"/>
    </cofactor>
</comment>
<dbReference type="CDD" id="cd01558">
    <property type="entry name" value="D-AAT_like"/>
    <property type="match status" value="1"/>
</dbReference>
<dbReference type="NCBIfam" id="TIGR01121">
    <property type="entry name" value="D_amino_aminoT"/>
    <property type="match status" value="1"/>
</dbReference>
<dbReference type="InterPro" id="IPR043131">
    <property type="entry name" value="BCAT-like_N"/>
</dbReference>
<evidence type="ECO:0000256" key="5">
    <source>
        <dbReference type="ARBA" id="ARBA00021779"/>
    </source>
</evidence>
<reference evidence="13 14" key="1">
    <citation type="submission" date="2020-08" db="EMBL/GenBank/DDBJ databases">
        <title>Genomic Encyclopedia of Type Strains, Phase IV (KMG-IV): sequencing the most valuable type-strain genomes for metagenomic binning, comparative biology and taxonomic classification.</title>
        <authorList>
            <person name="Goeker M."/>
        </authorList>
    </citation>
    <scope>NUCLEOTIDE SEQUENCE [LARGE SCALE GENOMIC DNA]</scope>
    <source>
        <strain evidence="13 14">DSM 105481</strain>
    </source>
</reference>
<dbReference type="PANTHER" id="PTHR42743">
    <property type="entry name" value="AMINO-ACID AMINOTRANSFERASE"/>
    <property type="match status" value="1"/>
</dbReference>
<evidence type="ECO:0000256" key="6">
    <source>
        <dbReference type="ARBA" id="ARBA00022576"/>
    </source>
</evidence>
<dbReference type="GO" id="GO:0047810">
    <property type="term" value="F:D-alanine-2-oxoglutarate aminotransferase activity"/>
    <property type="evidence" value="ECO:0007669"/>
    <property type="project" value="UniProtKB-EC"/>
</dbReference>
<dbReference type="RefSeq" id="WP_182502121.1">
    <property type="nucleotide sequence ID" value="NZ_JACJHX010000003.1"/>
</dbReference>
<dbReference type="SUPFAM" id="SSF56752">
    <property type="entry name" value="D-aminoacid aminotransferase-like PLP-dependent enzymes"/>
    <property type="match status" value="1"/>
</dbReference>
<dbReference type="PANTHER" id="PTHR42743:SF10">
    <property type="entry name" value="D-ALANINE AMINOTRANSFERASE"/>
    <property type="match status" value="1"/>
</dbReference>
<comment type="caution">
    <text evidence="13">The sequence shown here is derived from an EMBL/GenBank/DDBJ whole genome shotgun (WGS) entry which is preliminary data.</text>
</comment>
<dbReference type="Pfam" id="PF01063">
    <property type="entry name" value="Aminotran_4"/>
    <property type="match status" value="1"/>
</dbReference>
<dbReference type="Proteomes" id="UP000626697">
    <property type="component" value="Unassembled WGS sequence"/>
</dbReference>
<keyword evidence="7 13" id="KW-0808">Transferase</keyword>
<dbReference type="Gene3D" id="3.30.470.10">
    <property type="match status" value="1"/>
</dbReference>
<dbReference type="EC" id="2.6.1.21" evidence="4"/>
<comment type="catalytic activity">
    <reaction evidence="12">
        <text>D-alanine + 2-oxoglutarate = D-glutamate + pyruvate</text>
        <dbReference type="Rhea" id="RHEA:15869"/>
        <dbReference type="ChEBI" id="CHEBI:15361"/>
        <dbReference type="ChEBI" id="CHEBI:16810"/>
        <dbReference type="ChEBI" id="CHEBI:29986"/>
        <dbReference type="ChEBI" id="CHEBI:57416"/>
        <dbReference type="EC" id="2.6.1.21"/>
    </reaction>
</comment>
<dbReference type="InterPro" id="IPR005784">
    <property type="entry name" value="D_amino_transT"/>
</dbReference>
<evidence type="ECO:0000256" key="7">
    <source>
        <dbReference type="ARBA" id="ARBA00022679"/>
    </source>
</evidence>
<evidence type="ECO:0000256" key="9">
    <source>
        <dbReference type="ARBA" id="ARBA00030138"/>
    </source>
</evidence>
<evidence type="ECO:0000256" key="1">
    <source>
        <dbReference type="ARBA" id="ARBA00001933"/>
    </source>
</evidence>
<keyword evidence="14" id="KW-1185">Reference proteome</keyword>
<evidence type="ECO:0000256" key="12">
    <source>
        <dbReference type="ARBA" id="ARBA00047911"/>
    </source>
</evidence>
<dbReference type="InterPro" id="IPR036038">
    <property type="entry name" value="Aminotransferase-like"/>
</dbReference>
<evidence type="ECO:0000256" key="4">
    <source>
        <dbReference type="ARBA" id="ARBA00012874"/>
    </source>
</evidence>
<accession>A0ABR6CMH6</accession>
<evidence type="ECO:0000256" key="11">
    <source>
        <dbReference type="ARBA" id="ARBA00033391"/>
    </source>
</evidence>
<name>A0ABR6CMH6_9BACI</name>
<evidence type="ECO:0000256" key="2">
    <source>
        <dbReference type="ARBA" id="ARBA00009320"/>
    </source>
</evidence>